<dbReference type="GO" id="GO:0032259">
    <property type="term" value="P:methylation"/>
    <property type="evidence" value="ECO:0007669"/>
    <property type="project" value="UniProtKB-KW"/>
</dbReference>
<accession>A0A6B3LDD8</accession>
<evidence type="ECO:0000313" key="1">
    <source>
        <dbReference type="EMBL" id="QQL45158.1"/>
    </source>
</evidence>
<dbReference type="KEGG" id="soa:G3M56_000795"/>
<organism evidence="1 2">
    <name type="scientific">Sulfuriroseicoccus oceanibius</name>
    <dbReference type="NCBI Taxonomy" id="2707525"/>
    <lineage>
        <taxon>Bacteria</taxon>
        <taxon>Pseudomonadati</taxon>
        <taxon>Verrucomicrobiota</taxon>
        <taxon>Verrucomicrobiia</taxon>
        <taxon>Verrucomicrobiales</taxon>
        <taxon>Verrucomicrobiaceae</taxon>
        <taxon>Sulfuriroseicoccus</taxon>
    </lineage>
</organism>
<dbReference type="EMBL" id="CP066776">
    <property type="protein sequence ID" value="QQL45158.1"/>
    <property type="molecule type" value="Genomic_DNA"/>
</dbReference>
<dbReference type="RefSeq" id="WP_164364940.1">
    <property type="nucleotide sequence ID" value="NZ_CP066776.1"/>
</dbReference>
<name>A0A6B3LDD8_9BACT</name>
<dbReference type="AlphaFoldDB" id="A0A6B3LDD8"/>
<dbReference type="PANTHER" id="PTHR44742">
    <property type="match status" value="1"/>
</dbReference>
<dbReference type="Proteomes" id="UP000475117">
    <property type="component" value="Chromosome"/>
</dbReference>
<dbReference type="SUPFAM" id="SSF53335">
    <property type="entry name" value="S-adenosyl-L-methionine-dependent methyltransferases"/>
    <property type="match status" value="1"/>
</dbReference>
<keyword evidence="1" id="KW-0808">Transferase</keyword>
<dbReference type="GO" id="GO:0008168">
    <property type="term" value="F:methyltransferase activity"/>
    <property type="evidence" value="ECO:0007669"/>
    <property type="project" value="UniProtKB-KW"/>
</dbReference>
<protein>
    <submittedName>
        <fullName evidence="1">Class I SAM-dependent methyltransferase</fullName>
    </submittedName>
</protein>
<reference evidence="1 2" key="1">
    <citation type="submission" date="2020-12" db="EMBL/GenBank/DDBJ databases">
        <title>Sulforoseuscoccus oceanibium gen. nov., sp. nov., a representative of the phylum Verrucomicrobia with special cytoplasmic membrane, and proposal of Sulforoseuscoccusaceae fam. nov.</title>
        <authorList>
            <person name="Xi F."/>
        </authorList>
    </citation>
    <scope>NUCLEOTIDE SEQUENCE [LARGE SCALE GENOMIC DNA]</scope>
    <source>
        <strain evidence="1 2">T37</strain>
    </source>
</reference>
<gene>
    <name evidence="1" type="ORF">G3M56_000795</name>
</gene>
<dbReference type="Gene3D" id="3.40.50.150">
    <property type="entry name" value="Vaccinia Virus protein VP39"/>
    <property type="match status" value="1"/>
</dbReference>
<evidence type="ECO:0000313" key="2">
    <source>
        <dbReference type="Proteomes" id="UP000475117"/>
    </source>
</evidence>
<keyword evidence="2" id="KW-1185">Reference proteome</keyword>
<proteinExistence type="predicted"/>
<dbReference type="InterPro" id="IPR029063">
    <property type="entry name" value="SAM-dependent_MTases_sf"/>
</dbReference>
<dbReference type="CDD" id="cd02440">
    <property type="entry name" value="AdoMet_MTases"/>
    <property type="match status" value="1"/>
</dbReference>
<dbReference type="PANTHER" id="PTHR44742:SF2">
    <property type="entry name" value="24-METHYLENESTEROL C-METHYLTRANSFERASE 2"/>
    <property type="match status" value="1"/>
</dbReference>
<sequence length="276" mass="30039">MPLPEQVASSNVARHYDELDPVYRAVWGDALHHGLWTTGRESLGEAVDALECELVAALGQAGVNGGRVVDVGCGNGVLSGRLQHELGVEVVGVTVSPVQAARAAEDPSLRIVCGDWMQAADGLGLFDALVEVEALGHLASVSAFFDQAALSVAPGGVVVMSDYLATDRGWCDGSRTLMRLCEHGRLTGLATRNEVVAAAVAAGFELEDDRDWSEHVAPTWSVLQRRMWTRAWRSAGVWRALARVRRWSDLRVGALAGMLRGYERGWLEYRMMVFRR</sequence>
<dbReference type="Pfam" id="PF13489">
    <property type="entry name" value="Methyltransf_23"/>
    <property type="match status" value="1"/>
</dbReference>
<keyword evidence="1" id="KW-0489">Methyltransferase</keyword>